<dbReference type="OrthoDB" id="6754815at2759"/>
<feature type="compositionally biased region" description="Basic and acidic residues" evidence="1">
    <location>
        <begin position="190"/>
        <end position="199"/>
    </location>
</feature>
<feature type="domain" description="H15" evidence="2">
    <location>
        <begin position="10"/>
        <end position="83"/>
    </location>
</feature>
<feature type="region of interest" description="Disordered" evidence="1">
    <location>
        <begin position="109"/>
        <end position="141"/>
    </location>
</feature>
<dbReference type="EMBL" id="OU900099">
    <property type="protein sequence ID" value="CAG9863165.1"/>
    <property type="molecule type" value="Genomic_DNA"/>
</dbReference>
<feature type="compositionally biased region" description="Basic residues" evidence="1">
    <location>
        <begin position="200"/>
        <end position="218"/>
    </location>
</feature>
<dbReference type="GO" id="GO:0003677">
    <property type="term" value="F:DNA binding"/>
    <property type="evidence" value="ECO:0007669"/>
    <property type="project" value="InterPro"/>
</dbReference>
<dbReference type="Proteomes" id="UP001153712">
    <property type="component" value="Chromosome 6"/>
</dbReference>
<protein>
    <recommendedName>
        <fullName evidence="2">H15 domain-containing protein</fullName>
    </recommendedName>
</protein>
<feature type="compositionally biased region" description="Basic and acidic residues" evidence="1">
    <location>
        <begin position="243"/>
        <end position="264"/>
    </location>
</feature>
<feature type="compositionally biased region" description="Basic residues" evidence="1">
    <location>
        <begin position="109"/>
        <end position="130"/>
    </location>
</feature>
<feature type="region of interest" description="Disordered" evidence="1">
    <location>
        <begin position="155"/>
        <end position="283"/>
    </location>
</feature>
<name>A0A9N9TVM7_PHYSR</name>
<dbReference type="SUPFAM" id="SSF46785">
    <property type="entry name" value="Winged helix' DNA-binding domain"/>
    <property type="match status" value="1"/>
</dbReference>
<reference evidence="3" key="1">
    <citation type="submission" date="2022-01" db="EMBL/GenBank/DDBJ databases">
        <authorList>
            <person name="King R."/>
        </authorList>
    </citation>
    <scope>NUCLEOTIDE SEQUENCE</scope>
</reference>
<proteinExistence type="predicted"/>
<dbReference type="AlphaFoldDB" id="A0A9N9TVM7"/>
<dbReference type="CDD" id="cd00073">
    <property type="entry name" value="H15"/>
    <property type="match status" value="1"/>
</dbReference>
<feature type="compositionally biased region" description="Low complexity" evidence="1">
    <location>
        <begin position="267"/>
        <end position="277"/>
    </location>
</feature>
<evidence type="ECO:0000313" key="3">
    <source>
        <dbReference type="EMBL" id="CAG9863165.1"/>
    </source>
</evidence>
<evidence type="ECO:0000259" key="2">
    <source>
        <dbReference type="PROSITE" id="PS51504"/>
    </source>
</evidence>
<feature type="compositionally biased region" description="Basic residues" evidence="1">
    <location>
        <begin position="161"/>
        <end position="177"/>
    </location>
</feature>
<dbReference type="SMART" id="SM00526">
    <property type="entry name" value="H15"/>
    <property type="match status" value="1"/>
</dbReference>
<evidence type="ECO:0000256" key="1">
    <source>
        <dbReference type="SAM" id="MobiDB-lite"/>
    </source>
</evidence>
<feature type="compositionally biased region" description="Basic and acidic residues" evidence="1">
    <location>
        <begin position="219"/>
        <end position="229"/>
    </location>
</feature>
<dbReference type="GO" id="GO:0000786">
    <property type="term" value="C:nucleosome"/>
    <property type="evidence" value="ECO:0007669"/>
    <property type="project" value="InterPro"/>
</dbReference>
<dbReference type="InterPro" id="IPR036388">
    <property type="entry name" value="WH-like_DNA-bd_sf"/>
</dbReference>
<sequence length="331" mass="38135">MVKPPRPPEDPPTSSPIILTQVMDTIAQLKDTHGSPVDSIVKYMSSHGPEFVKNSNLKIKKALKTGLKSGLLKETHGKFKLGLTPKDYSVLKSFCNPYKTGHIAVWEMKRRKGRRKRSRSRRRRRGRRRSDYRSLGSREYSADENLDASKLGEFPFSESRRRSRGKRRRKSRRRKGKRRDDGYANSENSEESRGEPADRSRRRRRRSKHGRRRRRGRRRLYDEALETRRSSVTTVSSGSSGVEEGRKKSDEGDSKTKIPEKKDVGCSLSSNANLLNSVPAEPQRVNVDNSERNDSDHHCIHLDHHGCTQDDPYVAPCNRHCHDHDYPHSPY</sequence>
<gene>
    <name evidence="3" type="ORF">PHYEVI_LOCUS9464</name>
</gene>
<evidence type="ECO:0000313" key="4">
    <source>
        <dbReference type="Proteomes" id="UP001153712"/>
    </source>
</evidence>
<dbReference type="GO" id="GO:0006334">
    <property type="term" value="P:nucleosome assembly"/>
    <property type="evidence" value="ECO:0007669"/>
    <property type="project" value="InterPro"/>
</dbReference>
<dbReference type="PROSITE" id="PS51504">
    <property type="entry name" value="H15"/>
    <property type="match status" value="1"/>
</dbReference>
<dbReference type="InterPro" id="IPR036390">
    <property type="entry name" value="WH_DNA-bd_sf"/>
</dbReference>
<feature type="compositionally biased region" description="Low complexity" evidence="1">
    <location>
        <begin position="230"/>
        <end position="242"/>
    </location>
</feature>
<dbReference type="InterPro" id="IPR005818">
    <property type="entry name" value="Histone_H1/H5_H15"/>
</dbReference>
<keyword evidence="4" id="KW-1185">Reference proteome</keyword>
<dbReference type="Pfam" id="PF00538">
    <property type="entry name" value="Linker_histone"/>
    <property type="match status" value="1"/>
</dbReference>
<organism evidence="3 4">
    <name type="scientific">Phyllotreta striolata</name>
    <name type="common">Striped flea beetle</name>
    <name type="synonym">Crioceris striolata</name>
    <dbReference type="NCBI Taxonomy" id="444603"/>
    <lineage>
        <taxon>Eukaryota</taxon>
        <taxon>Metazoa</taxon>
        <taxon>Ecdysozoa</taxon>
        <taxon>Arthropoda</taxon>
        <taxon>Hexapoda</taxon>
        <taxon>Insecta</taxon>
        <taxon>Pterygota</taxon>
        <taxon>Neoptera</taxon>
        <taxon>Endopterygota</taxon>
        <taxon>Coleoptera</taxon>
        <taxon>Polyphaga</taxon>
        <taxon>Cucujiformia</taxon>
        <taxon>Chrysomeloidea</taxon>
        <taxon>Chrysomelidae</taxon>
        <taxon>Galerucinae</taxon>
        <taxon>Alticini</taxon>
        <taxon>Phyllotreta</taxon>
    </lineage>
</organism>
<dbReference type="Gene3D" id="1.10.10.10">
    <property type="entry name" value="Winged helix-like DNA-binding domain superfamily/Winged helix DNA-binding domain"/>
    <property type="match status" value="1"/>
</dbReference>
<accession>A0A9N9TVM7</accession>